<organism evidence="6 7">
    <name type="scientific">Haloterrigena salina JCM 13891</name>
    <dbReference type="NCBI Taxonomy" id="1227488"/>
    <lineage>
        <taxon>Archaea</taxon>
        <taxon>Methanobacteriati</taxon>
        <taxon>Methanobacteriota</taxon>
        <taxon>Stenosarchaea group</taxon>
        <taxon>Halobacteria</taxon>
        <taxon>Halobacteriales</taxon>
        <taxon>Natrialbaceae</taxon>
        <taxon>Haloterrigena</taxon>
    </lineage>
</organism>
<dbReference type="Gene3D" id="1.20.120.710">
    <property type="entry name" value="Haloacid dehalogenase hydrolase-like domain"/>
    <property type="match status" value="1"/>
</dbReference>
<evidence type="ECO:0000256" key="3">
    <source>
        <dbReference type="ARBA" id="ARBA00022723"/>
    </source>
</evidence>
<proteinExistence type="inferred from homology"/>
<protein>
    <submittedName>
        <fullName evidence="6">HAD-superfamily hydrolase</fullName>
    </submittedName>
</protein>
<dbReference type="AlphaFoldDB" id="M0BT54"/>
<comment type="caution">
    <text evidence="6">The sequence shown here is derived from an EMBL/GenBank/DDBJ whole genome shotgun (WGS) entry which is preliminary data.</text>
</comment>
<evidence type="ECO:0000256" key="1">
    <source>
        <dbReference type="ARBA" id="ARBA00001946"/>
    </source>
</evidence>
<keyword evidence="4 6" id="KW-0378">Hydrolase</keyword>
<sequence>MRRTNSYFSVPRDEQRVTTAVYFDLDGTLCTYAVPFADLFEATVSPYGESSDAAYETYVDRLLEALERCEADPYREAFGAVATATELDATPETLAREYRQRELEATTAPAAATQTVERVGKTCPTGILTNGNGRQQRAKVERHGFDESIDEIVVSSDVGAWKPDRRIFDAAIERLPADEYVFVGDDYEADIVGARDAGLRTVYVTGDDGPEGNEPAAAADAVVSNVEELLEPESLPAPVRKPFESSR</sequence>
<dbReference type="OrthoDB" id="131325at2157"/>
<evidence type="ECO:0000313" key="7">
    <source>
        <dbReference type="Proteomes" id="UP000011657"/>
    </source>
</evidence>
<dbReference type="PRINTS" id="PR00413">
    <property type="entry name" value="HADHALOGNASE"/>
</dbReference>
<dbReference type="NCBIfam" id="TIGR01549">
    <property type="entry name" value="HAD-SF-IA-v1"/>
    <property type="match status" value="1"/>
</dbReference>
<reference evidence="6 7" key="1">
    <citation type="journal article" date="2014" name="PLoS Genet.">
        <title>Phylogenetically driven sequencing of extremely halophilic archaea reveals strategies for static and dynamic osmo-response.</title>
        <authorList>
            <person name="Becker E.A."/>
            <person name="Seitzer P.M."/>
            <person name="Tritt A."/>
            <person name="Larsen D."/>
            <person name="Krusor M."/>
            <person name="Yao A.I."/>
            <person name="Wu D."/>
            <person name="Madern D."/>
            <person name="Eisen J.A."/>
            <person name="Darling A.E."/>
            <person name="Facciotti M.T."/>
        </authorList>
    </citation>
    <scope>NUCLEOTIDE SEQUENCE [LARGE SCALE GENOMIC DNA]</scope>
    <source>
        <strain evidence="6 7">JCM 13891</strain>
    </source>
</reference>
<evidence type="ECO:0000313" key="6">
    <source>
        <dbReference type="EMBL" id="ELZ13297.1"/>
    </source>
</evidence>
<dbReference type="RefSeq" id="WP_008896773.1">
    <property type="nucleotide sequence ID" value="NZ_AOIS01000067.1"/>
</dbReference>
<comment type="cofactor">
    <cofactor evidence="1">
        <name>Mg(2+)</name>
        <dbReference type="ChEBI" id="CHEBI:18420"/>
    </cofactor>
</comment>
<evidence type="ECO:0000256" key="5">
    <source>
        <dbReference type="ARBA" id="ARBA00022842"/>
    </source>
</evidence>
<keyword evidence="5" id="KW-0460">Magnesium</keyword>
<dbReference type="InterPro" id="IPR023214">
    <property type="entry name" value="HAD_sf"/>
</dbReference>
<dbReference type="GO" id="GO:0046872">
    <property type="term" value="F:metal ion binding"/>
    <property type="evidence" value="ECO:0007669"/>
    <property type="project" value="UniProtKB-KW"/>
</dbReference>
<dbReference type="PANTHER" id="PTHR46470">
    <property type="entry name" value="N-ACYLNEURAMINATE-9-PHOSPHATASE"/>
    <property type="match status" value="1"/>
</dbReference>
<dbReference type="Gene3D" id="3.40.50.1000">
    <property type="entry name" value="HAD superfamily/HAD-like"/>
    <property type="match status" value="1"/>
</dbReference>
<dbReference type="STRING" id="1227488.C477_22615"/>
<dbReference type="Pfam" id="PF00702">
    <property type="entry name" value="Hydrolase"/>
    <property type="match status" value="1"/>
</dbReference>
<dbReference type="GO" id="GO:0016791">
    <property type="term" value="F:phosphatase activity"/>
    <property type="evidence" value="ECO:0007669"/>
    <property type="project" value="TreeGrafter"/>
</dbReference>
<comment type="similarity">
    <text evidence="2">Belongs to the HAD-like hydrolase superfamily.</text>
</comment>
<dbReference type="InterPro" id="IPR051400">
    <property type="entry name" value="HAD-like_hydrolase"/>
</dbReference>
<dbReference type="SUPFAM" id="SSF56784">
    <property type="entry name" value="HAD-like"/>
    <property type="match status" value="1"/>
</dbReference>
<dbReference type="Proteomes" id="UP000011657">
    <property type="component" value="Unassembled WGS sequence"/>
</dbReference>
<dbReference type="InterPro" id="IPR036412">
    <property type="entry name" value="HAD-like_sf"/>
</dbReference>
<name>M0BT54_9EURY</name>
<evidence type="ECO:0000256" key="4">
    <source>
        <dbReference type="ARBA" id="ARBA00022801"/>
    </source>
</evidence>
<dbReference type="PANTHER" id="PTHR46470:SF2">
    <property type="entry name" value="GLYCERALDEHYDE 3-PHOSPHATE PHOSPHATASE"/>
    <property type="match status" value="1"/>
</dbReference>
<dbReference type="GO" id="GO:0044281">
    <property type="term" value="P:small molecule metabolic process"/>
    <property type="evidence" value="ECO:0007669"/>
    <property type="project" value="UniProtKB-ARBA"/>
</dbReference>
<keyword evidence="7" id="KW-1185">Reference proteome</keyword>
<gene>
    <name evidence="6" type="ORF">C477_22615</name>
</gene>
<dbReference type="eggNOG" id="arCOG02291">
    <property type="taxonomic scope" value="Archaea"/>
</dbReference>
<keyword evidence="3" id="KW-0479">Metal-binding</keyword>
<accession>M0BT54</accession>
<dbReference type="EMBL" id="AOIS01000067">
    <property type="protein sequence ID" value="ELZ13297.1"/>
    <property type="molecule type" value="Genomic_DNA"/>
</dbReference>
<dbReference type="InterPro" id="IPR006439">
    <property type="entry name" value="HAD-SF_hydro_IA"/>
</dbReference>
<dbReference type="SFLD" id="SFLDS00003">
    <property type="entry name" value="Haloacid_Dehalogenase"/>
    <property type="match status" value="1"/>
</dbReference>
<dbReference type="PATRIC" id="fig|1227488.3.peg.4553"/>
<evidence type="ECO:0000256" key="2">
    <source>
        <dbReference type="ARBA" id="ARBA00007958"/>
    </source>
</evidence>
<dbReference type="SFLD" id="SFLDG01129">
    <property type="entry name" value="C1.5:_HAD__Beta-PGM__Phosphata"/>
    <property type="match status" value="1"/>
</dbReference>